<name>A0AAN8N977_9PEZI</name>
<feature type="chain" id="PRO_5042897045" evidence="1">
    <location>
        <begin position="25"/>
        <end position="228"/>
    </location>
</feature>
<keyword evidence="1" id="KW-0732">Signal</keyword>
<dbReference type="EMBL" id="JAVHJM010000008">
    <property type="protein sequence ID" value="KAK6508600.1"/>
    <property type="molecule type" value="Genomic_DNA"/>
</dbReference>
<reference evidence="2 3" key="1">
    <citation type="submission" date="2019-10" db="EMBL/GenBank/DDBJ databases">
        <authorList>
            <person name="Palmer J.M."/>
        </authorList>
    </citation>
    <scope>NUCLEOTIDE SEQUENCE [LARGE SCALE GENOMIC DNA]</scope>
    <source>
        <strain evidence="2 3">TWF506</strain>
    </source>
</reference>
<dbReference type="Proteomes" id="UP001307849">
    <property type="component" value="Unassembled WGS sequence"/>
</dbReference>
<sequence>MRVSILISLLTLAATSYTIPTSDAASSGEVVPMHITLPTSDGPLELIGTYEDLIPQIQEVYPDWDPYPESTNLTPTPTSSPNPSLVERYFKNRPTCWLVAGNTCLTWAITGARNNLKNLPANTMCGGPPRQCSRTTCADGAALDLCNDVSRLILRHTITSTHERPERYTKPPLSNKQRTTSLSILCSRVEAASAAIANDCQEVIDGEARTKGQWFDTTGYNVVVRRCY</sequence>
<feature type="signal peptide" evidence="1">
    <location>
        <begin position="1"/>
        <end position="24"/>
    </location>
</feature>
<proteinExistence type="predicted"/>
<evidence type="ECO:0000313" key="2">
    <source>
        <dbReference type="EMBL" id="KAK6508600.1"/>
    </source>
</evidence>
<organism evidence="2 3">
    <name type="scientific">Arthrobotrys conoides</name>
    <dbReference type="NCBI Taxonomy" id="74498"/>
    <lineage>
        <taxon>Eukaryota</taxon>
        <taxon>Fungi</taxon>
        <taxon>Dikarya</taxon>
        <taxon>Ascomycota</taxon>
        <taxon>Pezizomycotina</taxon>
        <taxon>Orbiliomycetes</taxon>
        <taxon>Orbiliales</taxon>
        <taxon>Orbiliaceae</taxon>
        <taxon>Arthrobotrys</taxon>
    </lineage>
</organism>
<gene>
    <name evidence="2" type="ORF">TWF506_010684</name>
</gene>
<accession>A0AAN8N977</accession>
<evidence type="ECO:0000313" key="3">
    <source>
        <dbReference type="Proteomes" id="UP001307849"/>
    </source>
</evidence>
<protein>
    <submittedName>
        <fullName evidence="2">Uncharacterized protein</fullName>
    </submittedName>
</protein>
<keyword evidence="3" id="KW-1185">Reference proteome</keyword>
<evidence type="ECO:0000256" key="1">
    <source>
        <dbReference type="SAM" id="SignalP"/>
    </source>
</evidence>
<comment type="caution">
    <text evidence="2">The sequence shown here is derived from an EMBL/GenBank/DDBJ whole genome shotgun (WGS) entry which is preliminary data.</text>
</comment>
<dbReference type="AlphaFoldDB" id="A0AAN8N977"/>